<dbReference type="AlphaFoldDB" id="A0A897NPM2"/>
<dbReference type="EMBL" id="CP064791">
    <property type="protein sequence ID" value="QSG14191.1"/>
    <property type="molecule type" value="Genomic_DNA"/>
</dbReference>
<reference evidence="1 2" key="1">
    <citation type="submission" date="2020-11" db="EMBL/GenBank/DDBJ databases">
        <title>Carbohydrate-dependent, anaerobic sulfur respiration: A novel catabolism in halophilic archaea.</title>
        <authorList>
            <person name="Sorokin D.Y."/>
            <person name="Messina E."/>
            <person name="Smedile F."/>
            <person name="La Cono V."/>
            <person name="Hallsworth J.E."/>
            <person name="Yakimov M.M."/>
        </authorList>
    </citation>
    <scope>NUCLEOTIDE SEQUENCE [LARGE SCALE GENOMIC DNA]</scope>
    <source>
        <strain evidence="1 2">HSR-Est</strain>
    </source>
</reference>
<keyword evidence="2" id="KW-1185">Reference proteome</keyword>
<organism evidence="1 2">
    <name type="scientific">Halapricum desulfuricans</name>
    <dbReference type="NCBI Taxonomy" id="2841257"/>
    <lineage>
        <taxon>Archaea</taxon>
        <taxon>Methanobacteriati</taxon>
        <taxon>Methanobacteriota</taxon>
        <taxon>Stenosarchaea group</taxon>
        <taxon>Halobacteria</taxon>
        <taxon>Halobacteriales</taxon>
        <taxon>Haloarculaceae</taxon>
        <taxon>Halapricum</taxon>
    </lineage>
</organism>
<protein>
    <recommendedName>
        <fullName evidence="3">Small CPxCG-related zinc finger protein</fullName>
    </recommendedName>
</protein>
<evidence type="ECO:0008006" key="3">
    <source>
        <dbReference type="Google" id="ProtNLM"/>
    </source>
</evidence>
<evidence type="ECO:0000313" key="1">
    <source>
        <dbReference type="EMBL" id="QSG14191.1"/>
    </source>
</evidence>
<dbReference type="Proteomes" id="UP000663292">
    <property type="component" value="Chromosome"/>
</dbReference>
<accession>A0A897NPM2</accession>
<evidence type="ECO:0000313" key="2">
    <source>
        <dbReference type="Proteomes" id="UP000663292"/>
    </source>
</evidence>
<name>A0A897NPM2_9EURY</name>
<proteinExistence type="predicted"/>
<sequence length="68" mass="7316">MPPQASGSSASEPSGNRCVSCAFLFDGRTMPEPVMCPECGWTGTRSDPDRSEDVQQCPVCDTNVEFVD</sequence>
<gene>
    <name evidence="1" type="ORF">HSEST_0646</name>
</gene>